<dbReference type="EMBL" id="JAJEQC010000001">
    <property type="protein sequence ID" value="MCC2135558.1"/>
    <property type="molecule type" value="Genomic_DNA"/>
</dbReference>
<dbReference type="InterPro" id="IPR014197">
    <property type="entry name" value="Sporulation_prot_YunB"/>
</dbReference>
<organism evidence="1 2">
    <name type="scientific">Hominenteromicrobium mulieris</name>
    <dbReference type="NCBI Taxonomy" id="2885357"/>
    <lineage>
        <taxon>Bacteria</taxon>
        <taxon>Bacillati</taxon>
        <taxon>Bacillota</taxon>
        <taxon>Clostridia</taxon>
        <taxon>Eubacteriales</taxon>
        <taxon>Oscillospiraceae</taxon>
        <taxon>Hominenteromicrobium</taxon>
    </lineage>
</organism>
<name>A0AAE3DG70_9FIRM</name>
<dbReference type="AlphaFoldDB" id="A0AAE3DG70"/>
<proteinExistence type="predicted"/>
<evidence type="ECO:0000313" key="2">
    <source>
        <dbReference type="Proteomes" id="UP001199424"/>
    </source>
</evidence>
<gene>
    <name evidence="1" type="ORF">LKD31_00800</name>
</gene>
<dbReference type="Proteomes" id="UP001199424">
    <property type="component" value="Unassembled WGS sequence"/>
</dbReference>
<sequence length="197" mass="21554">MYRYRRRRYKRGRKRRVLAFLLLVFAFVFAELRLPAMKAELRTAALTAHAQGCIAKTVPEYLPQTVCEKDGAETALSTYALGVLEAELTDALRKSLNGTAKAFVPLGNLTGLMLLNGRGMKIPVRFSVESAVSVRFESVLTGAGINRTAYRTVLHIEAVLFTAERDGAEPVTVTAAYPVYEAVLAGDVPQYGVVRAG</sequence>
<accession>A0AAE3DG70</accession>
<reference evidence="1" key="1">
    <citation type="submission" date="2021-10" db="EMBL/GenBank/DDBJ databases">
        <title>Anaerobic single-cell dispensing facilitates the cultivation of human gut bacteria.</title>
        <authorList>
            <person name="Afrizal A."/>
        </authorList>
    </citation>
    <scope>NUCLEOTIDE SEQUENCE</scope>
    <source>
        <strain evidence="1">CLA-AA-H250</strain>
    </source>
</reference>
<comment type="caution">
    <text evidence="1">The sequence shown here is derived from an EMBL/GenBank/DDBJ whole genome shotgun (WGS) entry which is preliminary data.</text>
</comment>
<protein>
    <submittedName>
        <fullName evidence="1">Sporulation protein YunB</fullName>
    </submittedName>
</protein>
<dbReference type="RefSeq" id="WP_308448197.1">
    <property type="nucleotide sequence ID" value="NZ_JAJEQC010000001.1"/>
</dbReference>
<evidence type="ECO:0000313" key="1">
    <source>
        <dbReference type="EMBL" id="MCC2135558.1"/>
    </source>
</evidence>
<dbReference type="Pfam" id="PF09560">
    <property type="entry name" value="Spore_YunB"/>
    <property type="match status" value="1"/>
</dbReference>
<keyword evidence="2" id="KW-1185">Reference proteome</keyword>